<evidence type="ECO:0000256" key="5">
    <source>
        <dbReference type="SAM" id="Phobius"/>
    </source>
</evidence>
<evidence type="ECO:0000313" key="6">
    <source>
        <dbReference type="EMBL" id="KKO12223.1"/>
    </source>
</evidence>
<feature type="transmembrane region" description="Helical" evidence="5">
    <location>
        <begin position="205"/>
        <end position="222"/>
    </location>
</feature>
<feature type="transmembrane region" description="Helical" evidence="5">
    <location>
        <begin position="169"/>
        <end position="193"/>
    </location>
</feature>
<comment type="subcellular location">
    <subcellularLocation>
        <location evidence="1">Membrane</location>
        <topology evidence="1">Multi-pass membrane protein</topology>
    </subcellularLocation>
</comment>
<feature type="transmembrane region" description="Helical" evidence="5">
    <location>
        <begin position="86"/>
        <end position="107"/>
    </location>
</feature>
<evidence type="ECO:0000256" key="1">
    <source>
        <dbReference type="ARBA" id="ARBA00004141"/>
    </source>
</evidence>
<evidence type="ECO:0000256" key="2">
    <source>
        <dbReference type="ARBA" id="ARBA00022692"/>
    </source>
</evidence>
<organism evidence="6">
    <name type="scientific">marine sediment metagenome</name>
    <dbReference type="NCBI Taxonomy" id="412755"/>
    <lineage>
        <taxon>unclassified sequences</taxon>
        <taxon>metagenomes</taxon>
        <taxon>ecological metagenomes</taxon>
    </lineage>
</organism>
<proteinExistence type="inferred from homology"/>
<dbReference type="PRINTS" id="PR01840">
    <property type="entry name" value="TATCFAMILY"/>
</dbReference>
<dbReference type="Pfam" id="PF00902">
    <property type="entry name" value="TatC"/>
    <property type="match status" value="1"/>
</dbReference>
<feature type="transmembrane region" description="Helical" evidence="5">
    <location>
        <begin position="228"/>
        <end position="249"/>
    </location>
</feature>
<dbReference type="PROSITE" id="PS01218">
    <property type="entry name" value="TATC"/>
    <property type="match status" value="1"/>
</dbReference>
<dbReference type="HAMAP" id="MF_00902">
    <property type="entry name" value="TatC"/>
    <property type="match status" value="1"/>
</dbReference>
<dbReference type="InterPro" id="IPR019820">
    <property type="entry name" value="Sec-indep_translocase_CS"/>
</dbReference>
<feature type="transmembrane region" description="Helical" evidence="5">
    <location>
        <begin position="119"/>
        <end position="149"/>
    </location>
</feature>
<keyword evidence="3 5" id="KW-1133">Transmembrane helix</keyword>
<dbReference type="PANTHER" id="PTHR30371">
    <property type="entry name" value="SEC-INDEPENDENT PROTEIN TRANSLOCASE PROTEIN TATC"/>
    <property type="match status" value="1"/>
</dbReference>
<evidence type="ECO:0008006" key="7">
    <source>
        <dbReference type="Google" id="ProtNLM"/>
    </source>
</evidence>
<dbReference type="EMBL" id="LAZR01000001">
    <property type="protein sequence ID" value="KKO12223.1"/>
    <property type="molecule type" value="Genomic_DNA"/>
</dbReference>
<gene>
    <name evidence="6" type="ORF">LCGC14_0002320</name>
</gene>
<evidence type="ECO:0000256" key="3">
    <source>
        <dbReference type="ARBA" id="ARBA00022989"/>
    </source>
</evidence>
<feature type="transmembrane region" description="Helical" evidence="5">
    <location>
        <begin position="32"/>
        <end position="50"/>
    </location>
</feature>
<dbReference type="GO" id="GO:0065002">
    <property type="term" value="P:intracellular protein transmembrane transport"/>
    <property type="evidence" value="ECO:0007669"/>
    <property type="project" value="TreeGrafter"/>
</dbReference>
<dbReference type="GO" id="GO:0009977">
    <property type="term" value="F:proton motive force dependent protein transmembrane transporter activity"/>
    <property type="evidence" value="ECO:0007669"/>
    <property type="project" value="TreeGrafter"/>
</dbReference>
<dbReference type="GO" id="GO:0043953">
    <property type="term" value="P:protein transport by the Tat complex"/>
    <property type="evidence" value="ECO:0007669"/>
    <property type="project" value="TreeGrafter"/>
</dbReference>
<evidence type="ECO:0000256" key="4">
    <source>
        <dbReference type="ARBA" id="ARBA00023136"/>
    </source>
</evidence>
<sequence length="264" mass="29401">MTEDPSAGNKQQSHVSGDLTLVGHLVELRDRLLRCIIALLVVFLSLIYFANDIYTFVASPLVSVLPPDTSMIAIDPTSPFFTPFKLTFYASLFVCAPYLLFQIWAFIAPGLYRNEKSLAIPLFVSSVMLFYAGMAFAYYVLFGVVFSFFVSVAPEDIAVAPDIASYLSFVLKIFFAFGFAFEIPIAVFLFMWAGLIEPEDLKKKRPYVVVGCFVVAMLLTPPDPFTQSLLAIPMWMLFEVGVFFGSAFLKKKAAEEGNIDSDDL</sequence>
<dbReference type="AlphaFoldDB" id="A0A0F9WI56"/>
<reference evidence="6" key="1">
    <citation type="journal article" date="2015" name="Nature">
        <title>Complex archaea that bridge the gap between prokaryotes and eukaryotes.</title>
        <authorList>
            <person name="Spang A."/>
            <person name="Saw J.H."/>
            <person name="Jorgensen S.L."/>
            <person name="Zaremba-Niedzwiedzka K."/>
            <person name="Martijn J."/>
            <person name="Lind A.E."/>
            <person name="van Eijk R."/>
            <person name="Schleper C."/>
            <person name="Guy L."/>
            <person name="Ettema T.J."/>
        </authorList>
    </citation>
    <scope>NUCLEOTIDE SEQUENCE</scope>
</reference>
<dbReference type="InterPro" id="IPR002033">
    <property type="entry name" value="TatC"/>
</dbReference>
<dbReference type="NCBIfam" id="TIGR00945">
    <property type="entry name" value="tatC"/>
    <property type="match status" value="1"/>
</dbReference>
<keyword evidence="2 5" id="KW-0812">Transmembrane</keyword>
<comment type="caution">
    <text evidence="6">The sequence shown here is derived from an EMBL/GenBank/DDBJ whole genome shotgun (WGS) entry which is preliminary data.</text>
</comment>
<protein>
    <recommendedName>
        <fullName evidence="7">Sec-independent protein translocase protein TatC</fullName>
    </recommendedName>
</protein>
<dbReference type="GO" id="GO:0033281">
    <property type="term" value="C:TAT protein transport complex"/>
    <property type="evidence" value="ECO:0007669"/>
    <property type="project" value="TreeGrafter"/>
</dbReference>
<dbReference type="PANTHER" id="PTHR30371:SF0">
    <property type="entry name" value="SEC-INDEPENDENT PROTEIN TRANSLOCASE PROTEIN TATC, CHLOROPLASTIC-RELATED"/>
    <property type="match status" value="1"/>
</dbReference>
<keyword evidence="4 5" id="KW-0472">Membrane</keyword>
<name>A0A0F9WI56_9ZZZZ</name>
<accession>A0A0F9WI56</accession>